<protein>
    <submittedName>
        <fullName evidence="2">Uncharacterized protein</fullName>
    </submittedName>
</protein>
<dbReference type="Proteomes" id="UP000887576">
    <property type="component" value="Unplaced"/>
</dbReference>
<evidence type="ECO:0000313" key="1">
    <source>
        <dbReference type="Proteomes" id="UP000887576"/>
    </source>
</evidence>
<evidence type="ECO:0000313" key="2">
    <source>
        <dbReference type="WBParaSite" id="JU765_v2.g8950.t1"/>
    </source>
</evidence>
<dbReference type="WBParaSite" id="JU765_v2.g8950.t1">
    <property type="protein sequence ID" value="JU765_v2.g8950.t1"/>
    <property type="gene ID" value="JU765_v2.g8950"/>
</dbReference>
<reference evidence="2" key="1">
    <citation type="submission" date="2022-11" db="UniProtKB">
        <authorList>
            <consortium name="WormBaseParasite"/>
        </authorList>
    </citation>
    <scope>IDENTIFICATION</scope>
</reference>
<proteinExistence type="predicted"/>
<organism evidence="1 2">
    <name type="scientific">Panagrolaimus sp. JU765</name>
    <dbReference type="NCBI Taxonomy" id="591449"/>
    <lineage>
        <taxon>Eukaryota</taxon>
        <taxon>Metazoa</taxon>
        <taxon>Ecdysozoa</taxon>
        <taxon>Nematoda</taxon>
        <taxon>Chromadorea</taxon>
        <taxon>Rhabditida</taxon>
        <taxon>Tylenchina</taxon>
        <taxon>Panagrolaimomorpha</taxon>
        <taxon>Panagrolaimoidea</taxon>
        <taxon>Panagrolaimidae</taxon>
        <taxon>Panagrolaimus</taxon>
    </lineage>
</organism>
<name>A0AC34RPH0_9BILA</name>
<sequence length="121" mass="13996">MCSTLSSTDSRKSGSVSNVSQASQDDSASEDDEFVFVKAQIRVLPTLHETDEGTVSEEDYLKRFRERLTKKGVDVDKALDGVWHPQFIQKSWDPRLGPPQKQRVVMDRGFNMKRNRHRKKW</sequence>
<accession>A0AC34RPH0</accession>